<organism evidence="12 13">
    <name type="scientific">Citrus sinensis</name>
    <name type="common">Sweet orange</name>
    <name type="synonym">Citrus aurantium var. sinensis</name>
    <dbReference type="NCBI Taxonomy" id="2711"/>
    <lineage>
        <taxon>Eukaryota</taxon>
        <taxon>Viridiplantae</taxon>
        <taxon>Streptophyta</taxon>
        <taxon>Embryophyta</taxon>
        <taxon>Tracheophyta</taxon>
        <taxon>Spermatophyta</taxon>
        <taxon>Magnoliopsida</taxon>
        <taxon>eudicotyledons</taxon>
        <taxon>Gunneridae</taxon>
        <taxon>Pentapetalae</taxon>
        <taxon>rosids</taxon>
        <taxon>malvids</taxon>
        <taxon>Sapindales</taxon>
        <taxon>Rutaceae</taxon>
        <taxon>Aurantioideae</taxon>
        <taxon>Citrus</taxon>
    </lineage>
</organism>
<dbReference type="EMBL" id="KK785520">
    <property type="protein sequence ID" value="KDO42090.1"/>
    <property type="molecule type" value="Genomic_DNA"/>
</dbReference>
<reference evidence="12 13" key="1">
    <citation type="submission" date="2014-04" db="EMBL/GenBank/DDBJ databases">
        <authorList>
            <consortium name="International Citrus Genome Consortium"/>
            <person name="Gmitter F."/>
            <person name="Chen C."/>
            <person name="Farmerie W."/>
            <person name="Harkins T."/>
            <person name="Desany B."/>
            <person name="Mohiuddin M."/>
            <person name="Kodira C."/>
            <person name="Borodovsky M."/>
            <person name="Lomsadze A."/>
            <person name="Burns P."/>
            <person name="Jenkins J."/>
            <person name="Prochnik S."/>
            <person name="Shu S."/>
            <person name="Chapman J."/>
            <person name="Pitluck S."/>
            <person name="Schmutz J."/>
            <person name="Rokhsar D."/>
        </authorList>
    </citation>
    <scope>NUCLEOTIDE SEQUENCE</scope>
</reference>
<dbReference type="SMART" id="SM00220">
    <property type="entry name" value="S_TKc"/>
    <property type="match status" value="1"/>
</dbReference>
<comment type="similarity">
    <text evidence="2">Belongs to the RLP family.</text>
</comment>
<keyword evidence="13" id="KW-1185">Reference proteome</keyword>
<dbReference type="PANTHER" id="PTHR27008:SF592">
    <property type="entry name" value="LEUCINE-RICH REPEAT RECEPTOR-LIKE PROTEIN KINASE FAMILY PROTEIN-RELATED"/>
    <property type="match status" value="1"/>
</dbReference>
<feature type="non-terminal residue" evidence="12">
    <location>
        <position position="1"/>
    </location>
</feature>
<evidence type="ECO:0000259" key="11">
    <source>
        <dbReference type="PROSITE" id="PS50011"/>
    </source>
</evidence>
<dbReference type="PANTHER" id="PTHR27008">
    <property type="entry name" value="OS04G0122200 PROTEIN"/>
    <property type="match status" value="1"/>
</dbReference>
<dbReference type="InterPro" id="IPR011009">
    <property type="entry name" value="Kinase-like_dom_sf"/>
</dbReference>
<evidence type="ECO:0000256" key="5">
    <source>
        <dbReference type="ARBA" id="ARBA00022729"/>
    </source>
</evidence>
<keyword evidence="4 10" id="KW-0812">Transmembrane</keyword>
<dbReference type="Gene3D" id="3.30.200.20">
    <property type="entry name" value="Phosphorylase Kinase, domain 1"/>
    <property type="match status" value="1"/>
</dbReference>
<keyword evidence="3" id="KW-0433">Leucine-rich repeat</keyword>
<dbReference type="Gene3D" id="3.80.10.10">
    <property type="entry name" value="Ribonuclease Inhibitor"/>
    <property type="match status" value="3"/>
</dbReference>
<evidence type="ECO:0000256" key="3">
    <source>
        <dbReference type="ARBA" id="ARBA00022614"/>
    </source>
</evidence>
<dbReference type="Gene3D" id="1.10.510.10">
    <property type="entry name" value="Transferase(Phosphotransferase) domain 1"/>
    <property type="match status" value="1"/>
</dbReference>
<evidence type="ECO:0000256" key="7">
    <source>
        <dbReference type="ARBA" id="ARBA00022989"/>
    </source>
</evidence>
<keyword evidence="7 10" id="KW-1133">Transmembrane helix</keyword>
<dbReference type="InterPro" id="IPR000719">
    <property type="entry name" value="Prot_kinase_dom"/>
</dbReference>
<dbReference type="Pfam" id="PF00560">
    <property type="entry name" value="LRR_1"/>
    <property type="match status" value="4"/>
</dbReference>
<dbReference type="InterPro" id="IPR032675">
    <property type="entry name" value="LRR_dom_sf"/>
</dbReference>
<dbReference type="SUPFAM" id="SSF52058">
    <property type="entry name" value="L domain-like"/>
    <property type="match status" value="1"/>
</dbReference>
<comment type="subcellular location">
    <subcellularLocation>
        <location evidence="1">Membrane</location>
        <topology evidence="1">Single-pass type I membrane protein</topology>
    </subcellularLocation>
</comment>
<dbReference type="GO" id="GO:0004672">
    <property type="term" value="F:protein kinase activity"/>
    <property type="evidence" value="ECO:0007669"/>
    <property type="project" value="InterPro"/>
</dbReference>
<evidence type="ECO:0000256" key="9">
    <source>
        <dbReference type="ARBA" id="ARBA00023180"/>
    </source>
</evidence>
<dbReference type="InterPro" id="IPR008271">
    <property type="entry name" value="Ser/Thr_kinase_AS"/>
</dbReference>
<evidence type="ECO:0000313" key="13">
    <source>
        <dbReference type="Proteomes" id="UP000027120"/>
    </source>
</evidence>
<feature type="domain" description="Protein kinase" evidence="11">
    <location>
        <begin position="482"/>
        <end position="746"/>
    </location>
</feature>
<evidence type="ECO:0000313" key="12">
    <source>
        <dbReference type="EMBL" id="KDO42090.1"/>
    </source>
</evidence>
<dbReference type="GO" id="GO:0005524">
    <property type="term" value="F:ATP binding"/>
    <property type="evidence" value="ECO:0007669"/>
    <property type="project" value="InterPro"/>
</dbReference>
<dbReference type="Proteomes" id="UP000027120">
    <property type="component" value="Unassembled WGS sequence"/>
</dbReference>
<dbReference type="PROSITE" id="PS00108">
    <property type="entry name" value="PROTEIN_KINASE_ST"/>
    <property type="match status" value="1"/>
</dbReference>
<dbReference type="SUPFAM" id="SSF56112">
    <property type="entry name" value="Protein kinase-like (PK-like)"/>
    <property type="match status" value="1"/>
</dbReference>
<protein>
    <recommendedName>
        <fullName evidence="11">Protein kinase domain-containing protein</fullName>
    </recommendedName>
</protein>
<feature type="transmembrane region" description="Helical" evidence="10">
    <location>
        <begin position="428"/>
        <end position="448"/>
    </location>
</feature>
<dbReference type="Pfam" id="PF00069">
    <property type="entry name" value="Pkinase"/>
    <property type="match status" value="1"/>
</dbReference>
<accession>A0A067DKL0</accession>
<keyword evidence="5" id="KW-0732">Signal</keyword>
<sequence length="746" mass="82051">NSSNNLLQYSKPLCILRTFLRYINLVNNGFNGEIPHQIGRLISLERLILSNNSFSCAIPANLSSGSNLIKLSTDSNNLVRDILTEICSLFKLERLRIDCGGRIDSLGHLKSLLLLSLAFNQFLSLSNASSLEMIEFSRNQFSGGVSVDFSRLKNLSWLNLGVNNLGSGTANELDFINLLTNCSKLERLYFNRNGFEGVLPHSIANLSSTIKQIAMGSNRISSTIPHGIRNLVNLNWLTMESSQLIGTIPPLIGETPNLQLLNIGGNHLQGSILSSLGNLTLQTYLFNNLQGNIPSSLANCKSLLGLSVSHNKLTSTLPQQILSVTTLSLYLELDNNLLNGSLPPEVGNLKNLLRLHIPEYPENLSFFELLNLSYNYFGSEVPTKGVFNNKTRFSIIGNGKLCGGLDELHLPSCRYKGSIKPSITSLKVLIPVIVSCLILLVISFIFYARRKKPAHKDSNMLSMKQQFPMISHAELSKATNNFSPANKIREGGFNIVYNVAMKVANLKQKEASRSFAAEFNALRNIRHRNLIKIITICSSIDFEGFDFKAISNGQLRLCNLSLTQRVNIAIDVAFAIEYLRHHCQPSIVHGDLKPSNILLDQDVVTHVGDLGLAKFLYGYEPGTTAETASSSIGINGTVGYVAPVIIAARNLENREKRHTVMSFPQRFALNEKKQNKSILKSAGIKGKKTVSFFLSLLSPSCSVFPLTPSSNSFTLLGLRLPSRSSSSFVSVSLATTPDLVDDRCSV</sequence>
<dbReference type="SMR" id="A0A067DKL0"/>
<evidence type="ECO:0000256" key="4">
    <source>
        <dbReference type="ARBA" id="ARBA00022692"/>
    </source>
</evidence>
<dbReference type="InterPro" id="IPR051809">
    <property type="entry name" value="Plant_receptor-like_S/T_kinase"/>
</dbReference>
<dbReference type="FunFam" id="3.80.10.10:FF:000041">
    <property type="entry name" value="LRR receptor-like serine/threonine-protein kinase ERECTA"/>
    <property type="match status" value="1"/>
</dbReference>
<keyword evidence="8 10" id="KW-0472">Membrane</keyword>
<evidence type="ECO:0000256" key="6">
    <source>
        <dbReference type="ARBA" id="ARBA00022737"/>
    </source>
</evidence>
<dbReference type="InterPro" id="IPR001611">
    <property type="entry name" value="Leu-rich_rpt"/>
</dbReference>
<keyword evidence="9" id="KW-0325">Glycoprotein</keyword>
<dbReference type="PROSITE" id="PS50011">
    <property type="entry name" value="PROTEIN_KINASE_DOM"/>
    <property type="match status" value="1"/>
</dbReference>
<evidence type="ECO:0000256" key="10">
    <source>
        <dbReference type="SAM" id="Phobius"/>
    </source>
</evidence>
<dbReference type="SUPFAM" id="SSF52047">
    <property type="entry name" value="RNI-like"/>
    <property type="match status" value="1"/>
</dbReference>
<proteinExistence type="inferred from homology"/>
<keyword evidence="6" id="KW-0677">Repeat</keyword>
<evidence type="ECO:0000256" key="1">
    <source>
        <dbReference type="ARBA" id="ARBA00004479"/>
    </source>
</evidence>
<evidence type="ECO:0000256" key="2">
    <source>
        <dbReference type="ARBA" id="ARBA00009592"/>
    </source>
</evidence>
<dbReference type="GO" id="GO:0016020">
    <property type="term" value="C:membrane"/>
    <property type="evidence" value="ECO:0007669"/>
    <property type="project" value="UniProtKB-SubCell"/>
</dbReference>
<dbReference type="AlphaFoldDB" id="A0A067DKL0"/>
<evidence type="ECO:0000256" key="8">
    <source>
        <dbReference type="ARBA" id="ARBA00023136"/>
    </source>
</evidence>
<gene>
    <name evidence="12" type="ORF">CISIN_1g041467mg</name>
</gene>
<name>A0A067DKL0_CITSI</name>